<organism evidence="6 7">
    <name type="scientific">Thiohalorhabdus methylotrophus</name>
    <dbReference type="NCBI Taxonomy" id="3242694"/>
    <lineage>
        <taxon>Bacteria</taxon>
        <taxon>Pseudomonadati</taxon>
        <taxon>Pseudomonadota</taxon>
        <taxon>Gammaproteobacteria</taxon>
        <taxon>Thiohalorhabdales</taxon>
        <taxon>Thiohalorhabdaceae</taxon>
        <taxon>Thiohalorhabdus</taxon>
    </lineage>
</organism>
<feature type="site" description="Important for substrate specificity" evidence="5">
    <location>
        <position position="156"/>
    </location>
</feature>
<sequence>MDTPPLILASTSPYRAAQLRQLELEFQAIPPGTDETPLPDEAPEAMVARLAEEKAAGVARQHPEAVVIGSDQCAAHQGRALGKPGDVETACTQLRSVSGRTVTFQTAICVRCENAGFLRTEVFPFKTVFRELSDEQIRRYVERDRPLDCAGSIRAESLGLALLVRTEGDDPSTVTGLPLIHTVRMLEAAGLSVL</sequence>
<evidence type="ECO:0000313" key="6">
    <source>
        <dbReference type="EMBL" id="MFA9461906.1"/>
    </source>
</evidence>
<protein>
    <recommendedName>
        <fullName evidence="5">7-methyl-GTP pyrophosphatase</fullName>
        <shortName evidence="5">m(7)GTP pyrophosphatase</shortName>
        <ecNumber evidence="5">3.6.1.-</ecNumber>
    </recommendedName>
</protein>
<evidence type="ECO:0000256" key="4">
    <source>
        <dbReference type="ARBA" id="ARBA00023080"/>
    </source>
</evidence>
<evidence type="ECO:0000256" key="1">
    <source>
        <dbReference type="ARBA" id="ARBA00004496"/>
    </source>
</evidence>
<keyword evidence="7" id="KW-1185">Reference proteome</keyword>
<gene>
    <name evidence="6" type="ORF">ACERLL_13865</name>
</gene>
<name>A0ABV4TZB3_9GAMM</name>
<keyword evidence="2 5" id="KW-0963">Cytoplasm</keyword>
<feature type="site" description="Important for substrate specificity" evidence="5">
    <location>
        <position position="14"/>
    </location>
</feature>
<comment type="caution">
    <text evidence="5">Lacks conserved residue(s) required for the propagation of feature annotation.</text>
</comment>
<dbReference type="EMBL" id="JBGUAW010000009">
    <property type="protein sequence ID" value="MFA9461906.1"/>
    <property type="molecule type" value="Genomic_DNA"/>
</dbReference>
<comment type="similarity">
    <text evidence="5">Belongs to the Maf family. YceF subfamily.</text>
</comment>
<dbReference type="HAMAP" id="MF_00528">
    <property type="entry name" value="Maf"/>
    <property type="match status" value="1"/>
</dbReference>
<evidence type="ECO:0000256" key="3">
    <source>
        <dbReference type="ARBA" id="ARBA00022801"/>
    </source>
</evidence>
<dbReference type="InterPro" id="IPR003697">
    <property type="entry name" value="Maf-like"/>
</dbReference>
<dbReference type="GO" id="GO:0016787">
    <property type="term" value="F:hydrolase activity"/>
    <property type="evidence" value="ECO:0007669"/>
    <property type="project" value="UniProtKB-KW"/>
</dbReference>
<evidence type="ECO:0000256" key="5">
    <source>
        <dbReference type="HAMAP-Rule" id="MF_00528"/>
    </source>
</evidence>
<dbReference type="NCBIfam" id="TIGR00172">
    <property type="entry name" value="maf"/>
    <property type="match status" value="1"/>
</dbReference>
<comment type="subcellular location">
    <subcellularLocation>
        <location evidence="1 5">Cytoplasm</location>
    </subcellularLocation>
</comment>
<keyword evidence="3 5" id="KW-0378">Hydrolase</keyword>
<comment type="function">
    <text evidence="5">Nucleoside triphosphate pyrophosphatase that hydrolyzes 7-methyl-GTP (m(7)GTP). May have a dual role in cell division arrest and in preventing the incorporation of modified nucleotides into cellular nucleic acids.</text>
</comment>
<dbReference type="SUPFAM" id="SSF52972">
    <property type="entry name" value="ITPase-like"/>
    <property type="match status" value="1"/>
</dbReference>
<accession>A0ABV4TZB3</accession>
<proteinExistence type="inferred from homology"/>
<dbReference type="RefSeq" id="WP_373656694.1">
    <property type="nucleotide sequence ID" value="NZ_JBGUAW010000009.1"/>
</dbReference>
<reference evidence="6 7" key="1">
    <citation type="submission" date="2024-08" db="EMBL/GenBank/DDBJ databases">
        <title>Whole-genome sequencing of halo(alkali)philic microorganisms from hypersaline lakes.</title>
        <authorList>
            <person name="Sorokin D.Y."/>
            <person name="Merkel A.Y."/>
            <person name="Messina E."/>
            <person name="Yakimov M."/>
        </authorList>
    </citation>
    <scope>NUCLEOTIDE SEQUENCE [LARGE SCALE GENOMIC DNA]</scope>
    <source>
        <strain evidence="6 7">Cl-TMA</strain>
    </source>
</reference>
<keyword evidence="4 5" id="KW-0546">Nucleotide metabolism</keyword>
<dbReference type="PIRSF" id="PIRSF006305">
    <property type="entry name" value="Maf"/>
    <property type="match status" value="1"/>
</dbReference>
<evidence type="ECO:0000256" key="2">
    <source>
        <dbReference type="ARBA" id="ARBA00022490"/>
    </source>
</evidence>
<dbReference type="Gene3D" id="3.90.950.10">
    <property type="match status" value="1"/>
</dbReference>
<dbReference type="Proteomes" id="UP001575181">
    <property type="component" value="Unassembled WGS sequence"/>
</dbReference>
<feature type="active site" description="Proton acceptor" evidence="5">
    <location>
        <position position="71"/>
    </location>
</feature>
<feature type="site" description="Important for substrate specificity" evidence="5">
    <location>
        <position position="72"/>
    </location>
</feature>
<comment type="cofactor">
    <cofactor evidence="5">
        <name>a divalent metal cation</name>
        <dbReference type="ChEBI" id="CHEBI:60240"/>
    </cofactor>
</comment>
<dbReference type="PANTHER" id="PTHR43213">
    <property type="entry name" value="BIFUNCTIONAL DTTP/UTP PYROPHOSPHATASE/METHYLTRANSFERASE PROTEIN-RELATED"/>
    <property type="match status" value="1"/>
</dbReference>
<comment type="caution">
    <text evidence="6">The sequence shown here is derived from an EMBL/GenBank/DDBJ whole genome shotgun (WGS) entry which is preliminary data.</text>
</comment>
<dbReference type="EC" id="3.6.1.-" evidence="5"/>
<comment type="catalytic activity">
    <reaction evidence="5">
        <text>N(7)-methyl-GTP + H2O = N(7)-methyl-GMP + diphosphate + H(+)</text>
        <dbReference type="Rhea" id="RHEA:58744"/>
        <dbReference type="ChEBI" id="CHEBI:15377"/>
        <dbReference type="ChEBI" id="CHEBI:15378"/>
        <dbReference type="ChEBI" id="CHEBI:33019"/>
        <dbReference type="ChEBI" id="CHEBI:58285"/>
        <dbReference type="ChEBI" id="CHEBI:87133"/>
    </reaction>
</comment>
<dbReference type="Pfam" id="PF02545">
    <property type="entry name" value="Maf"/>
    <property type="match status" value="1"/>
</dbReference>
<dbReference type="InterPro" id="IPR029001">
    <property type="entry name" value="ITPase-like_fam"/>
</dbReference>
<dbReference type="PANTHER" id="PTHR43213:SF10">
    <property type="entry name" value="7-METHYL-GTP PYROPHOSPHATASE"/>
    <property type="match status" value="1"/>
</dbReference>
<dbReference type="CDD" id="cd00555">
    <property type="entry name" value="Maf"/>
    <property type="match status" value="1"/>
</dbReference>
<evidence type="ECO:0000313" key="7">
    <source>
        <dbReference type="Proteomes" id="UP001575181"/>
    </source>
</evidence>